<accession>A0A420B6A9</accession>
<dbReference type="OrthoDB" id="1036575at2"/>
<keyword evidence="3" id="KW-1185">Reference proteome</keyword>
<dbReference type="RefSeq" id="WP_120259365.1">
    <property type="nucleotide sequence ID" value="NZ_RAPY01000002.1"/>
</dbReference>
<dbReference type="Proteomes" id="UP000286246">
    <property type="component" value="Unassembled WGS sequence"/>
</dbReference>
<feature type="domain" description="DUF5675" evidence="1">
    <location>
        <begin position="6"/>
        <end position="132"/>
    </location>
</feature>
<evidence type="ECO:0000259" key="1">
    <source>
        <dbReference type="Pfam" id="PF18925"/>
    </source>
</evidence>
<proteinExistence type="predicted"/>
<dbReference type="Pfam" id="PF18925">
    <property type="entry name" value="DUF5675"/>
    <property type="match status" value="1"/>
</dbReference>
<evidence type="ECO:0000313" key="3">
    <source>
        <dbReference type="Proteomes" id="UP000286246"/>
    </source>
</evidence>
<sequence length="152" mass="17458">MTQLIVKRIRQGNNSTLSELSIAGQFVCFGLEDRIRKEKIPGQTAIPAGTYPLKLRKAGGMHDRYTRLVPKIHQGMIEICAIPNFTYVYIHMGNNHHHTAGCLLVGNIWIRDLGDYMVHESRLAYLALYQRILQLMEEGELWISIHDPEQLF</sequence>
<comment type="caution">
    <text evidence="2">The sequence shown here is derived from an EMBL/GenBank/DDBJ whole genome shotgun (WGS) entry which is preliminary data.</text>
</comment>
<gene>
    <name evidence="2" type="ORF">DFQ12_2544</name>
</gene>
<dbReference type="AlphaFoldDB" id="A0A420B6A9"/>
<protein>
    <recommendedName>
        <fullName evidence="1">DUF5675 domain-containing protein</fullName>
    </recommendedName>
</protein>
<dbReference type="EMBL" id="RAPY01000002">
    <property type="protein sequence ID" value="RKE52310.1"/>
    <property type="molecule type" value="Genomic_DNA"/>
</dbReference>
<dbReference type="InterPro" id="IPR043732">
    <property type="entry name" value="DUF5675"/>
</dbReference>
<organism evidence="2 3">
    <name type="scientific">Sphingobacterium detergens</name>
    <dbReference type="NCBI Taxonomy" id="1145106"/>
    <lineage>
        <taxon>Bacteria</taxon>
        <taxon>Pseudomonadati</taxon>
        <taxon>Bacteroidota</taxon>
        <taxon>Sphingobacteriia</taxon>
        <taxon>Sphingobacteriales</taxon>
        <taxon>Sphingobacteriaceae</taxon>
        <taxon>Sphingobacterium</taxon>
    </lineage>
</organism>
<reference evidence="2 3" key="1">
    <citation type="submission" date="2018-09" db="EMBL/GenBank/DDBJ databases">
        <title>Genomic Encyclopedia of Type Strains, Phase III (KMG-III): the genomes of soil and plant-associated and newly described type strains.</title>
        <authorList>
            <person name="Whitman W."/>
        </authorList>
    </citation>
    <scope>NUCLEOTIDE SEQUENCE [LARGE SCALE GENOMIC DNA]</scope>
    <source>
        <strain evidence="2 3">CECT 7938</strain>
    </source>
</reference>
<evidence type="ECO:0000313" key="2">
    <source>
        <dbReference type="EMBL" id="RKE52310.1"/>
    </source>
</evidence>
<name>A0A420B6A9_SPHD1</name>